<evidence type="ECO:0000259" key="10">
    <source>
        <dbReference type="PROSITE" id="PS51910"/>
    </source>
</evidence>
<dbReference type="SUPFAM" id="SSF51445">
    <property type="entry name" value="(Trans)glycosidases"/>
    <property type="match status" value="1"/>
</dbReference>
<dbReference type="Proteomes" id="UP000724874">
    <property type="component" value="Unassembled WGS sequence"/>
</dbReference>
<dbReference type="AlphaFoldDB" id="A0A9P5NMF9"/>
<dbReference type="GO" id="GO:0035091">
    <property type="term" value="F:phosphatidylinositol binding"/>
    <property type="evidence" value="ECO:0007669"/>
    <property type="project" value="InterPro"/>
</dbReference>
<reference evidence="11" key="1">
    <citation type="submission" date="2020-11" db="EMBL/GenBank/DDBJ databases">
        <authorList>
            <consortium name="DOE Joint Genome Institute"/>
            <person name="Ahrendt S."/>
            <person name="Riley R."/>
            <person name="Andreopoulos W."/>
            <person name="LaButti K."/>
            <person name="Pangilinan J."/>
            <person name="Ruiz-duenas F.J."/>
            <person name="Barrasa J.M."/>
            <person name="Sanchez-Garcia M."/>
            <person name="Camarero S."/>
            <person name="Miyauchi S."/>
            <person name="Serrano A."/>
            <person name="Linde D."/>
            <person name="Babiker R."/>
            <person name="Drula E."/>
            <person name="Ayuso-Fernandez I."/>
            <person name="Pacheco R."/>
            <person name="Padilla G."/>
            <person name="Ferreira P."/>
            <person name="Barriuso J."/>
            <person name="Kellner H."/>
            <person name="Castanera R."/>
            <person name="Alfaro M."/>
            <person name="Ramirez L."/>
            <person name="Pisabarro A.G."/>
            <person name="Kuo A."/>
            <person name="Tritt A."/>
            <person name="Lipzen A."/>
            <person name="He G."/>
            <person name="Yan M."/>
            <person name="Ng V."/>
            <person name="Cullen D."/>
            <person name="Martin F."/>
            <person name="Rosso M.-N."/>
            <person name="Henrissat B."/>
            <person name="Hibbett D."/>
            <person name="Martinez A.T."/>
            <person name="Grigoriev I.V."/>
        </authorList>
    </citation>
    <scope>NUCLEOTIDE SEQUENCE</scope>
    <source>
        <strain evidence="11">AH 44721</strain>
    </source>
</reference>
<keyword evidence="2 7" id="KW-0378">Hydrolase</keyword>
<dbReference type="InterPro" id="IPR001579">
    <property type="entry name" value="Glyco_hydro_18_chit_AS"/>
</dbReference>
<comment type="similarity">
    <text evidence="8">Belongs to the glycosyl hydrolase 18 family.</text>
</comment>
<dbReference type="SMART" id="SM00312">
    <property type="entry name" value="PX"/>
    <property type="match status" value="1"/>
</dbReference>
<dbReference type="EMBL" id="JADNYJ010000049">
    <property type="protein sequence ID" value="KAF8900154.1"/>
    <property type="molecule type" value="Genomic_DNA"/>
</dbReference>
<comment type="caution">
    <text evidence="11">The sequence shown here is derived from an EMBL/GenBank/DDBJ whole genome shotgun (WGS) entry which is preliminary data.</text>
</comment>
<comment type="catalytic activity">
    <reaction evidence="1">
        <text>Random endo-hydrolysis of N-acetyl-beta-D-glucosaminide (1-&gt;4)-beta-linkages in chitin and chitodextrins.</text>
        <dbReference type="EC" id="3.2.1.14"/>
    </reaction>
</comment>
<dbReference type="Gene3D" id="3.30.1520.10">
    <property type="entry name" value="Phox-like domain"/>
    <property type="match status" value="1"/>
</dbReference>
<keyword evidence="6" id="KW-0624">Polysaccharide degradation</keyword>
<dbReference type="InterPro" id="IPR036871">
    <property type="entry name" value="PX_dom_sf"/>
</dbReference>
<dbReference type="InterPro" id="IPR011583">
    <property type="entry name" value="Chitinase_II/V-like_cat"/>
</dbReference>
<keyword evidence="5 7" id="KW-0326">Glycosidase</keyword>
<proteinExistence type="inferred from homology"/>
<keyword evidence="4" id="KW-0119">Carbohydrate metabolism</keyword>
<evidence type="ECO:0000256" key="5">
    <source>
        <dbReference type="ARBA" id="ARBA00023295"/>
    </source>
</evidence>
<sequence>MSTISSVFIVNHTTCSDPCPHILYVISVHRDDGSQYEVLRRYSEFVTLREKLNAPFSLPPKRNLVSVVLPYKWIDDGLINERKRGLQLFLTLLIYDTKPRQHPDLLHFLDASDLDYQESMIWPPLSEMASKESLISVKTTVRAPDTPPRPVAGSYYPSWASDTIPISKIDFSKFDILFFAFVTPNGTAGINWDEGSQETLKKLVSGARNSGQGTKIVLSVGGWSGSHWYSQAMSTERNRSKLVKILAETVESYSLDGIDIDWEYPNAPGAGNPHSSADAGNLLDFFKMLRNTLGSSKIISAAVTHLPWLGENGQPLNNVAEYAKYMTYVNVMNYDVFGPSAHPGPNAPLDAGNLCGSSSQPQETAQAALAQWKSAGMPASKILLGLPLYGYVCKSSDKRLSGSSIPSSIFQHGAHPKFANQLPHTSAPLGDLSALWGQQISFSQLVRSGALVKKSDGTYIGANGYTMGWDNCSDTPYLFNTSRTTVVTYDDTYSIASKTAFAKQSGMGGCFTWSLDQDDELALHNVILQNLVR</sequence>
<dbReference type="Pfam" id="PF00704">
    <property type="entry name" value="Glyco_hydro_18"/>
    <property type="match status" value="1"/>
</dbReference>
<keyword evidence="12" id="KW-1185">Reference proteome</keyword>
<dbReference type="GO" id="GO:0000272">
    <property type="term" value="P:polysaccharide catabolic process"/>
    <property type="evidence" value="ECO:0007669"/>
    <property type="project" value="UniProtKB-KW"/>
</dbReference>
<dbReference type="GO" id="GO:0005576">
    <property type="term" value="C:extracellular region"/>
    <property type="evidence" value="ECO:0007669"/>
    <property type="project" value="TreeGrafter"/>
</dbReference>
<dbReference type="InterPro" id="IPR050314">
    <property type="entry name" value="Glycosyl_Hydrlase_18"/>
</dbReference>
<evidence type="ECO:0000313" key="11">
    <source>
        <dbReference type="EMBL" id="KAF8900154.1"/>
    </source>
</evidence>
<dbReference type="Gene3D" id="3.20.20.80">
    <property type="entry name" value="Glycosidases"/>
    <property type="match status" value="1"/>
</dbReference>
<dbReference type="OrthoDB" id="73875at2759"/>
<dbReference type="SUPFAM" id="SSF64268">
    <property type="entry name" value="PX domain"/>
    <property type="match status" value="1"/>
</dbReference>
<dbReference type="Pfam" id="PF00787">
    <property type="entry name" value="PX"/>
    <property type="match status" value="1"/>
</dbReference>
<dbReference type="InterPro" id="IPR029070">
    <property type="entry name" value="Chitinase_insertion_sf"/>
</dbReference>
<evidence type="ECO:0000256" key="3">
    <source>
        <dbReference type="ARBA" id="ARBA00023024"/>
    </source>
</evidence>
<name>A0A9P5NMF9_GYMJU</name>
<dbReference type="Gene3D" id="3.10.50.10">
    <property type="match status" value="1"/>
</dbReference>
<gene>
    <name evidence="11" type="ORF">CPB84DRAFT_1847406</name>
</gene>
<protein>
    <submittedName>
        <fullName evidence="11">Glycoside hydrolase family 18 protein</fullName>
    </submittedName>
</protein>
<evidence type="ECO:0000256" key="8">
    <source>
        <dbReference type="RuleBase" id="RU004453"/>
    </source>
</evidence>
<dbReference type="InterPro" id="IPR001683">
    <property type="entry name" value="PX_dom"/>
</dbReference>
<dbReference type="GO" id="GO:0008061">
    <property type="term" value="F:chitin binding"/>
    <property type="evidence" value="ECO:0007669"/>
    <property type="project" value="InterPro"/>
</dbReference>
<evidence type="ECO:0000256" key="1">
    <source>
        <dbReference type="ARBA" id="ARBA00000822"/>
    </source>
</evidence>
<feature type="domain" description="GH18" evidence="10">
    <location>
        <begin position="150"/>
        <end position="533"/>
    </location>
</feature>
<dbReference type="PROSITE" id="PS50195">
    <property type="entry name" value="PX"/>
    <property type="match status" value="1"/>
</dbReference>
<evidence type="ECO:0000313" key="12">
    <source>
        <dbReference type="Proteomes" id="UP000724874"/>
    </source>
</evidence>
<accession>A0A9P5NMF9</accession>
<dbReference type="PANTHER" id="PTHR11177:SF317">
    <property type="entry name" value="CHITINASE 12-RELATED"/>
    <property type="match status" value="1"/>
</dbReference>
<dbReference type="InterPro" id="IPR001223">
    <property type="entry name" value="Glyco_hydro18_cat"/>
</dbReference>
<evidence type="ECO:0000259" key="9">
    <source>
        <dbReference type="PROSITE" id="PS50195"/>
    </source>
</evidence>
<evidence type="ECO:0000256" key="4">
    <source>
        <dbReference type="ARBA" id="ARBA00023277"/>
    </source>
</evidence>
<dbReference type="CDD" id="cd06093">
    <property type="entry name" value="PX_domain"/>
    <property type="match status" value="1"/>
</dbReference>
<dbReference type="GO" id="GO:0006032">
    <property type="term" value="P:chitin catabolic process"/>
    <property type="evidence" value="ECO:0007669"/>
    <property type="project" value="UniProtKB-KW"/>
</dbReference>
<evidence type="ECO:0000256" key="7">
    <source>
        <dbReference type="RuleBase" id="RU000489"/>
    </source>
</evidence>
<dbReference type="PROSITE" id="PS51910">
    <property type="entry name" value="GH18_2"/>
    <property type="match status" value="1"/>
</dbReference>
<evidence type="ECO:0000256" key="2">
    <source>
        <dbReference type="ARBA" id="ARBA00022801"/>
    </source>
</evidence>
<dbReference type="PANTHER" id="PTHR11177">
    <property type="entry name" value="CHITINASE"/>
    <property type="match status" value="1"/>
</dbReference>
<feature type="domain" description="PX" evidence="9">
    <location>
        <begin position="2"/>
        <end position="116"/>
    </location>
</feature>
<dbReference type="InterPro" id="IPR017853">
    <property type="entry name" value="GH"/>
</dbReference>
<dbReference type="PROSITE" id="PS01095">
    <property type="entry name" value="GH18_1"/>
    <property type="match status" value="1"/>
</dbReference>
<dbReference type="SMART" id="SM00636">
    <property type="entry name" value="Glyco_18"/>
    <property type="match status" value="1"/>
</dbReference>
<organism evidence="11 12">
    <name type="scientific">Gymnopilus junonius</name>
    <name type="common">Spectacular rustgill mushroom</name>
    <name type="synonym">Gymnopilus spectabilis subsp. junonius</name>
    <dbReference type="NCBI Taxonomy" id="109634"/>
    <lineage>
        <taxon>Eukaryota</taxon>
        <taxon>Fungi</taxon>
        <taxon>Dikarya</taxon>
        <taxon>Basidiomycota</taxon>
        <taxon>Agaricomycotina</taxon>
        <taxon>Agaricomycetes</taxon>
        <taxon>Agaricomycetidae</taxon>
        <taxon>Agaricales</taxon>
        <taxon>Agaricineae</taxon>
        <taxon>Hymenogastraceae</taxon>
        <taxon>Gymnopilus</taxon>
    </lineage>
</organism>
<evidence type="ECO:0000256" key="6">
    <source>
        <dbReference type="ARBA" id="ARBA00023326"/>
    </source>
</evidence>
<dbReference type="GO" id="GO:0008843">
    <property type="term" value="F:endochitinase activity"/>
    <property type="evidence" value="ECO:0007669"/>
    <property type="project" value="UniProtKB-EC"/>
</dbReference>
<keyword evidence="3" id="KW-0146">Chitin degradation</keyword>